<keyword evidence="3" id="KW-1185">Reference proteome</keyword>
<dbReference type="RefSeq" id="WP_379538434.1">
    <property type="nucleotide sequence ID" value="NZ_JBHSDR010000004.1"/>
</dbReference>
<name>A0ABV8RPC7_9SPHN</name>
<gene>
    <name evidence="2" type="ORF">ACFO0A_07740</name>
</gene>
<accession>A0ABV8RPC7</accession>
<reference evidence="3" key="1">
    <citation type="journal article" date="2019" name="Int. J. Syst. Evol. Microbiol.">
        <title>The Global Catalogue of Microorganisms (GCM) 10K type strain sequencing project: providing services to taxonomists for standard genome sequencing and annotation.</title>
        <authorList>
            <consortium name="The Broad Institute Genomics Platform"/>
            <consortium name="The Broad Institute Genome Sequencing Center for Infectious Disease"/>
            <person name="Wu L."/>
            <person name="Ma J."/>
        </authorList>
    </citation>
    <scope>NUCLEOTIDE SEQUENCE [LARGE SCALE GENOMIC DNA]</scope>
    <source>
        <strain evidence="3">CGMCC 1.12989</strain>
    </source>
</reference>
<organism evidence="2 3">
    <name type="scientific">Novosphingobium tardum</name>
    <dbReference type="NCBI Taxonomy" id="1538021"/>
    <lineage>
        <taxon>Bacteria</taxon>
        <taxon>Pseudomonadati</taxon>
        <taxon>Pseudomonadota</taxon>
        <taxon>Alphaproteobacteria</taxon>
        <taxon>Sphingomonadales</taxon>
        <taxon>Sphingomonadaceae</taxon>
        <taxon>Novosphingobium</taxon>
    </lineage>
</organism>
<dbReference type="Proteomes" id="UP001595828">
    <property type="component" value="Unassembled WGS sequence"/>
</dbReference>
<comment type="caution">
    <text evidence="2">The sequence shown here is derived from an EMBL/GenBank/DDBJ whole genome shotgun (WGS) entry which is preliminary data.</text>
</comment>
<proteinExistence type="predicted"/>
<dbReference type="EMBL" id="JBHSDR010000004">
    <property type="protein sequence ID" value="MFC4294953.1"/>
    <property type="molecule type" value="Genomic_DNA"/>
</dbReference>
<evidence type="ECO:0000256" key="1">
    <source>
        <dbReference type="SAM" id="SignalP"/>
    </source>
</evidence>
<keyword evidence="1" id="KW-0732">Signal</keyword>
<feature type="chain" id="PRO_5045180608" description="PRC-barrel domain-containing protein" evidence="1">
    <location>
        <begin position="21"/>
        <end position="84"/>
    </location>
</feature>
<sequence>MKKLIFAVLLAGAGFTQAHAEARRGAILFDVEGHRVGEISRVLEDGSLKVIVADRMVTVPGASISQPANKVVTSLKRKDIMKSR</sequence>
<feature type="signal peptide" evidence="1">
    <location>
        <begin position="1"/>
        <end position="20"/>
    </location>
</feature>
<protein>
    <recommendedName>
        <fullName evidence="4">PRC-barrel domain-containing protein</fullName>
    </recommendedName>
</protein>
<evidence type="ECO:0000313" key="2">
    <source>
        <dbReference type="EMBL" id="MFC4294953.1"/>
    </source>
</evidence>
<evidence type="ECO:0000313" key="3">
    <source>
        <dbReference type="Proteomes" id="UP001595828"/>
    </source>
</evidence>
<evidence type="ECO:0008006" key="4">
    <source>
        <dbReference type="Google" id="ProtNLM"/>
    </source>
</evidence>